<reference evidence="1 2" key="1">
    <citation type="submission" date="2023-06" db="EMBL/GenBank/DDBJ databases">
        <authorList>
            <person name="Ham H."/>
            <person name="Park D.S."/>
        </authorList>
    </citation>
    <scope>NUCLEOTIDE SEQUENCE [LARGE SCALE GENOMIC DNA]</scope>
    <source>
        <strain evidence="1 2">KACC 17005</strain>
    </source>
</reference>
<evidence type="ECO:0000313" key="1">
    <source>
        <dbReference type="EMBL" id="WIY47383.1"/>
    </source>
</evidence>
<dbReference type="GeneID" id="79793267"/>
<organism evidence="1 2">
    <name type="scientific">Paracidovorax citrulli</name>
    <name type="common">Acidovorax citrulli</name>
    <dbReference type="NCBI Taxonomy" id="80869"/>
    <lineage>
        <taxon>Bacteria</taxon>
        <taxon>Pseudomonadati</taxon>
        <taxon>Pseudomonadota</taxon>
        <taxon>Betaproteobacteria</taxon>
        <taxon>Burkholderiales</taxon>
        <taxon>Comamonadaceae</taxon>
        <taxon>Paracidovorax</taxon>
    </lineage>
</organism>
<sequence>MLDEDARDWLAEELGATMELAGQAIRPAALSLLMDDLAHLPKPVLQMALARIRAEHKGAILTGTVLQYADHALGRLLPAEAYALAMNSQDERATVVWNNEIAEAWGLAAPLLAAGDKFGARQAFMEAYARITGEARATRRRPQLQVSLGYDAEGRTRAVQEAIAAGRLPGGLETLPDDVREQLALPAPRAALALPAPDVQADSPAKAEALAKLQTLRALLTRGMPRAQRLLKVRAWQDRRRTRALKAVAQQRVDAFQGTKP</sequence>
<gene>
    <name evidence="1" type="ORF">QRO08_16265</name>
</gene>
<dbReference type="Proteomes" id="UP001242732">
    <property type="component" value="Chromosome"/>
</dbReference>
<protein>
    <submittedName>
        <fullName evidence="1">Uncharacterized protein</fullName>
    </submittedName>
</protein>
<accession>A0ABY9AKL6</accession>
<keyword evidence="2" id="KW-1185">Reference proteome</keyword>
<dbReference type="EMBL" id="CP127363">
    <property type="protein sequence ID" value="WIY47383.1"/>
    <property type="molecule type" value="Genomic_DNA"/>
</dbReference>
<evidence type="ECO:0000313" key="2">
    <source>
        <dbReference type="Proteomes" id="UP001242732"/>
    </source>
</evidence>
<dbReference type="RefSeq" id="WP_011794827.1">
    <property type="nucleotide sequence ID" value="NZ_CP023687.1"/>
</dbReference>
<proteinExistence type="predicted"/>
<name>A0ABY9AKL6_PARCI</name>